<keyword evidence="5 6" id="KW-0472">Membrane</keyword>
<dbReference type="GO" id="GO:0009252">
    <property type="term" value="P:peptidoglycan biosynthetic process"/>
    <property type="evidence" value="ECO:0007669"/>
    <property type="project" value="UniProtKB-UniRule"/>
</dbReference>
<dbReference type="GO" id="GO:0005886">
    <property type="term" value="C:plasma membrane"/>
    <property type="evidence" value="ECO:0007669"/>
    <property type="project" value="UniProtKB-SubCell"/>
</dbReference>
<dbReference type="HAMAP" id="MF_02079">
    <property type="entry name" value="PGT_RodA"/>
    <property type="match status" value="1"/>
</dbReference>
<reference evidence="8" key="1">
    <citation type="submission" date="2017-09" db="EMBL/GenBank/DDBJ databases">
        <title>Depth-based differentiation of microbial function through sediment-hosted aquifers and enrichment of novel symbionts in the deep terrestrial subsurface.</title>
        <authorList>
            <person name="Probst A.J."/>
            <person name="Ladd B."/>
            <person name="Jarett J.K."/>
            <person name="Geller-Mcgrath D.E."/>
            <person name="Sieber C.M.K."/>
            <person name="Emerson J.B."/>
            <person name="Anantharaman K."/>
            <person name="Thomas B.C."/>
            <person name="Malmstrom R."/>
            <person name="Stieglmeier M."/>
            <person name="Klingl A."/>
            <person name="Woyke T."/>
            <person name="Ryan C.M."/>
            <person name="Banfield J.F."/>
        </authorList>
    </citation>
    <scope>NUCLEOTIDE SEQUENCE [LARGE SCALE GENOMIC DNA]</scope>
</reference>
<dbReference type="UniPathway" id="UPA00219"/>
<organism evidence="7 8">
    <name type="scientific">bacterium (Candidatus Ratteibacteria) CG01_land_8_20_14_3_00_40_19</name>
    <dbReference type="NCBI Taxonomy" id="2014290"/>
    <lineage>
        <taxon>Bacteria</taxon>
        <taxon>Candidatus Ratteibacteria</taxon>
    </lineage>
</organism>
<dbReference type="PANTHER" id="PTHR30474">
    <property type="entry name" value="CELL CYCLE PROTEIN"/>
    <property type="match status" value="1"/>
</dbReference>
<dbReference type="AlphaFoldDB" id="A0A2M7EAY1"/>
<evidence type="ECO:0000313" key="8">
    <source>
        <dbReference type="Proteomes" id="UP000228886"/>
    </source>
</evidence>
<dbReference type="PANTHER" id="PTHR30474:SF1">
    <property type="entry name" value="PEPTIDOGLYCAN GLYCOSYLTRANSFERASE MRDB"/>
    <property type="match status" value="1"/>
</dbReference>
<dbReference type="NCBIfam" id="NF037961">
    <property type="entry name" value="RodA_shape"/>
    <property type="match status" value="1"/>
</dbReference>
<keyword evidence="6" id="KW-1003">Cell membrane</keyword>
<keyword evidence="4 6" id="KW-1133">Transmembrane helix</keyword>
<comment type="function">
    <text evidence="6">Peptidoglycan polymerase that is essential for cell wall elongation.</text>
</comment>
<dbReference type="GO" id="GO:0032153">
    <property type="term" value="C:cell division site"/>
    <property type="evidence" value="ECO:0007669"/>
    <property type="project" value="TreeGrafter"/>
</dbReference>
<dbReference type="GO" id="GO:0071555">
    <property type="term" value="P:cell wall organization"/>
    <property type="evidence" value="ECO:0007669"/>
    <property type="project" value="UniProtKB-KW"/>
</dbReference>
<evidence type="ECO:0000256" key="4">
    <source>
        <dbReference type="ARBA" id="ARBA00022989"/>
    </source>
</evidence>
<name>A0A2M7EAY1_9BACT</name>
<feature type="transmembrane region" description="Helical" evidence="6">
    <location>
        <begin position="43"/>
        <end position="60"/>
    </location>
</feature>
<feature type="transmembrane region" description="Helical" evidence="6">
    <location>
        <begin position="266"/>
        <end position="286"/>
    </location>
</feature>
<feature type="transmembrane region" description="Helical" evidence="6">
    <location>
        <begin position="179"/>
        <end position="197"/>
    </location>
</feature>
<dbReference type="GO" id="GO:0015648">
    <property type="term" value="F:lipid-linked peptidoglycan transporter activity"/>
    <property type="evidence" value="ECO:0007669"/>
    <property type="project" value="TreeGrafter"/>
</dbReference>
<keyword evidence="6" id="KW-0328">Glycosyltransferase</keyword>
<feature type="transmembrane region" description="Helical" evidence="6">
    <location>
        <begin position="155"/>
        <end position="172"/>
    </location>
</feature>
<dbReference type="InterPro" id="IPR011923">
    <property type="entry name" value="RodA/MrdB"/>
</dbReference>
<keyword evidence="6" id="KW-0961">Cell wall biogenesis/degradation</keyword>
<keyword evidence="6" id="KW-0808">Transferase</keyword>
<feature type="transmembrane region" description="Helical" evidence="6">
    <location>
        <begin position="103"/>
        <end position="122"/>
    </location>
</feature>
<accession>A0A2M7EAY1</accession>
<comment type="similarity">
    <text evidence="6">Belongs to the SEDS family. MrdB/RodA subfamily.</text>
</comment>
<dbReference type="GO" id="GO:0008360">
    <property type="term" value="P:regulation of cell shape"/>
    <property type="evidence" value="ECO:0007669"/>
    <property type="project" value="UniProtKB-KW"/>
</dbReference>
<dbReference type="Proteomes" id="UP000228886">
    <property type="component" value="Unassembled WGS sequence"/>
</dbReference>
<evidence type="ECO:0000256" key="2">
    <source>
        <dbReference type="ARBA" id="ARBA00022692"/>
    </source>
</evidence>
<evidence type="ECO:0000256" key="3">
    <source>
        <dbReference type="ARBA" id="ARBA00022960"/>
    </source>
</evidence>
<feature type="transmembrane region" description="Helical" evidence="6">
    <location>
        <begin position="298"/>
        <end position="320"/>
    </location>
</feature>
<dbReference type="EMBL" id="PETL01000004">
    <property type="protein sequence ID" value="PIV64844.1"/>
    <property type="molecule type" value="Genomic_DNA"/>
</dbReference>
<protein>
    <recommendedName>
        <fullName evidence="6">Peptidoglycan glycosyltransferase RodA</fullName>
        <shortName evidence="6">PGT</shortName>
        <ecNumber evidence="6">2.4.99.28</ecNumber>
    </recommendedName>
    <alternativeName>
        <fullName evidence="6">Cell elongation protein RodA</fullName>
    </alternativeName>
    <alternativeName>
        <fullName evidence="6">Cell wall polymerase</fullName>
    </alternativeName>
    <alternativeName>
        <fullName evidence="6">Peptidoglycan polymerase</fullName>
        <shortName evidence="6">PG polymerase</shortName>
    </alternativeName>
</protein>
<sequence length="360" mass="39847">MKNKTVDRALLSITIFLLLIGIALVYSASHGIKSGLSNLANKQILWVAISIPFFIFFSTLDYRNLRKASYPLYFFSLLTLLLVLLIGRARAGSSRWLTVGNFFLQPSEFSKLIFILVAARYFTDIKEKIARLPFLIFYLVIAAIPLLLILKQPNLGTALVLFSISLGMLWVAGIKKSHLTFLVILGILSSPILWLSLKDYQKTRFLVLFNPNADPLGSGYNILQSKIAIGSGGLIGKGFLHGTQTRLAFLPEYHTDFIFCVLAEEWGFIGAGILLFLYYLLLKNIIRIGSSTAEPFARLVTAGITVMFASHIFINLGMTLGTLPVVGIPLPFLSYGGSSLLAFLISIAILLNIKKNKTIF</sequence>
<comment type="caution">
    <text evidence="7">The sequence shown here is derived from an EMBL/GenBank/DDBJ whole genome shotgun (WGS) entry which is preliminary data.</text>
</comment>
<feature type="transmembrane region" description="Helical" evidence="6">
    <location>
        <begin position="72"/>
        <end position="91"/>
    </location>
</feature>
<comment type="pathway">
    <text evidence="6">Cell wall biogenesis; peptidoglycan biosynthesis.</text>
</comment>
<evidence type="ECO:0000256" key="6">
    <source>
        <dbReference type="HAMAP-Rule" id="MF_02079"/>
    </source>
</evidence>
<gene>
    <name evidence="6" type="primary">rodA</name>
    <name evidence="7" type="ORF">COS11_00070</name>
</gene>
<feature type="transmembrane region" description="Helical" evidence="6">
    <location>
        <begin position="129"/>
        <end position="149"/>
    </location>
</feature>
<dbReference type="InterPro" id="IPR001182">
    <property type="entry name" value="FtsW/RodA"/>
</dbReference>
<evidence type="ECO:0000256" key="1">
    <source>
        <dbReference type="ARBA" id="ARBA00004141"/>
    </source>
</evidence>
<dbReference type="EC" id="2.4.99.28" evidence="6"/>
<keyword evidence="2 6" id="KW-0812">Transmembrane</keyword>
<dbReference type="GO" id="GO:0008955">
    <property type="term" value="F:peptidoglycan glycosyltransferase activity"/>
    <property type="evidence" value="ECO:0007669"/>
    <property type="project" value="UniProtKB-UniRule"/>
</dbReference>
<evidence type="ECO:0000256" key="5">
    <source>
        <dbReference type="ARBA" id="ARBA00023136"/>
    </source>
</evidence>
<proteinExistence type="inferred from homology"/>
<feature type="transmembrane region" description="Helical" evidence="6">
    <location>
        <begin position="332"/>
        <end position="353"/>
    </location>
</feature>
<dbReference type="NCBIfam" id="TIGR02210">
    <property type="entry name" value="rodA_shape"/>
    <property type="match status" value="1"/>
</dbReference>
<keyword evidence="6" id="KW-0573">Peptidoglycan synthesis</keyword>
<comment type="catalytic activity">
    <reaction evidence="6">
        <text>[GlcNAc-(1-&gt;4)-Mur2Ac(oyl-L-Ala-gamma-D-Glu-L-Lys-D-Ala-D-Ala)](n)-di-trans,octa-cis-undecaprenyl diphosphate + beta-D-GlcNAc-(1-&gt;4)-Mur2Ac(oyl-L-Ala-gamma-D-Glu-L-Lys-D-Ala-D-Ala)-di-trans,octa-cis-undecaprenyl diphosphate = [GlcNAc-(1-&gt;4)-Mur2Ac(oyl-L-Ala-gamma-D-Glu-L-Lys-D-Ala-D-Ala)](n+1)-di-trans,octa-cis-undecaprenyl diphosphate + di-trans,octa-cis-undecaprenyl diphosphate + H(+)</text>
        <dbReference type="Rhea" id="RHEA:23708"/>
        <dbReference type="Rhea" id="RHEA-COMP:9602"/>
        <dbReference type="Rhea" id="RHEA-COMP:9603"/>
        <dbReference type="ChEBI" id="CHEBI:15378"/>
        <dbReference type="ChEBI" id="CHEBI:58405"/>
        <dbReference type="ChEBI" id="CHEBI:60033"/>
        <dbReference type="ChEBI" id="CHEBI:78435"/>
        <dbReference type="EC" id="2.4.99.28"/>
    </reaction>
</comment>
<evidence type="ECO:0000313" key="7">
    <source>
        <dbReference type="EMBL" id="PIV64844.1"/>
    </source>
</evidence>
<dbReference type="Pfam" id="PF01098">
    <property type="entry name" value="FTSW_RODA_SPOVE"/>
    <property type="match status" value="1"/>
</dbReference>
<keyword evidence="3 6" id="KW-0133">Cell shape</keyword>
<comment type="subcellular location">
    <subcellularLocation>
        <location evidence="6">Cell membrane</location>
        <topology evidence="6">Multi-pass membrane protein</topology>
    </subcellularLocation>
    <subcellularLocation>
        <location evidence="1">Membrane</location>
        <topology evidence="1">Multi-pass membrane protein</topology>
    </subcellularLocation>
</comment>
<dbReference type="GO" id="GO:0051301">
    <property type="term" value="P:cell division"/>
    <property type="evidence" value="ECO:0007669"/>
    <property type="project" value="InterPro"/>
</dbReference>